<evidence type="ECO:0000256" key="1">
    <source>
        <dbReference type="ARBA" id="ARBA00001966"/>
    </source>
</evidence>
<dbReference type="InterPro" id="IPR007197">
    <property type="entry name" value="rSAM"/>
</dbReference>
<dbReference type="PANTHER" id="PTHR43409:SF3">
    <property type="entry name" value="HYPOTHETICAL METHYLTRANSFERASE"/>
    <property type="match status" value="1"/>
</dbReference>
<evidence type="ECO:0000313" key="7">
    <source>
        <dbReference type="EMBL" id="MBI5251606.1"/>
    </source>
</evidence>
<dbReference type="GO" id="GO:0031419">
    <property type="term" value="F:cobalamin binding"/>
    <property type="evidence" value="ECO:0007669"/>
    <property type="project" value="InterPro"/>
</dbReference>
<name>A0A9D6V7Y7_9BACT</name>
<accession>A0A9D6V7Y7</accession>
<evidence type="ECO:0000259" key="6">
    <source>
        <dbReference type="PROSITE" id="PS51918"/>
    </source>
</evidence>
<dbReference type="AlphaFoldDB" id="A0A9D6V7Y7"/>
<dbReference type="CDD" id="cd02068">
    <property type="entry name" value="radical_SAM_B12_BD"/>
    <property type="match status" value="1"/>
</dbReference>
<evidence type="ECO:0000256" key="5">
    <source>
        <dbReference type="ARBA" id="ARBA00023014"/>
    </source>
</evidence>
<dbReference type="InterPro" id="IPR034466">
    <property type="entry name" value="Methyltransferase_Class_B"/>
</dbReference>
<dbReference type="InterPro" id="IPR034530">
    <property type="entry name" value="HpnP-like"/>
</dbReference>
<evidence type="ECO:0000256" key="3">
    <source>
        <dbReference type="ARBA" id="ARBA00022723"/>
    </source>
</evidence>
<keyword evidence="5" id="KW-0411">Iron-sulfur</keyword>
<sequence length="515" mass="59283">MRALLLNPEMPKSFWTFEQSCELSEAKALMPPLGLLTVASLLPTEWEIRLIDLNARGLSEKDWEWSDMVMISGMVVQSEGMLELCRQAKQRDKTVVVGGPYVTSVPDALQDSGADFLILGEGESIMQEFLASLRSGEKSGFFREREKPDMTLSPIPRFDLLHLKDYAIWAVQTSRGCPFDCEFCDIVNLYGRKPRYKTPEQLLAELEYFYRLGWREEIFISDDNFIGNKTHAKAILHKLIQWMKAHGEPFTFWAQASVNLGQDPELIDLMTEANFHTVFIGIESPDESVLTGTRKFHNVANPLGESLDNIKRNGLSVMASFVIGLDHEQKGAGKRICEFVEQNEIPSVMLNTLQVLPNTALWERLKREGRLLQDRTSGQSTGGRFNYVPSRPESEIIEEYLEAVNRLYEPSGYLSRSYGYFLAMRPTRHFLATGETRPPSDNDRSFAERMRELRSLLRLIWWQGIMSPYRLQFWRQLVGMFKNNPTRTKKYLVCLATGENMFRMRQVISERLNQK</sequence>
<keyword evidence="4" id="KW-0408">Iron</keyword>
<dbReference type="InterPro" id="IPR051198">
    <property type="entry name" value="BchE-like"/>
</dbReference>
<dbReference type="InterPro" id="IPR006638">
    <property type="entry name" value="Elp3/MiaA/NifB-like_rSAM"/>
</dbReference>
<dbReference type="SFLD" id="SFLDF00303">
    <property type="entry name" value="hopanoid_C2-methyltransferase"/>
    <property type="match status" value="1"/>
</dbReference>
<dbReference type="GO" id="GO:0046872">
    <property type="term" value="F:metal ion binding"/>
    <property type="evidence" value="ECO:0007669"/>
    <property type="project" value="UniProtKB-KW"/>
</dbReference>
<dbReference type="InterPro" id="IPR006158">
    <property type="entry name" value="Cobalamin-bd"/>
</dbReference>
<dbReference type="GO" id="GO:0051539">
    <property type="term" value="F:4 iron, 4 sulfur cluster binding"/>
    <property type="evidence" value="ECO:0007669"/>
    <property type="project" value="UniProtKB-KW"/>
</dbReference>
<comment type="caution">
    <text evidence="7">The sequence shown here is derived from an EMBL/GenBank/DDBJ whole genome shotgun (WGS) entry which is preliminary data.</text>
</comment>
<dbReference type="SFLD" id="SFLDG01082">
    <property type="entry name" value="B12-binding_domain_containing"/>
    <property type="match status" value="1"/>
</dbReference>
<dbReference type="GO" id="GO:0003824">
    <property type="term" value="F:catalytic activity"/>
    <property type="evidence" value="ECO:0007669"/>
    <property type="project" value="InterPro"/>
</dbReference>
<dbReference type="Pfam" id="PF02310">
    <property type="entry name" value="B12-binding"/>
    <property type="match status" value="1"/>
</dbReference>
<reference evidence="7" key="1">
    <citation type="submission" date="2020-07" db="EMBL/GenBank/DDBJ databases">
        <title>Huge and variable diversity of episymbiotic CPR bacteria and DPANN archaea in groundwater ecosystems.</title>
        <authorList>
            <person name="He C.Y."/>
            <person name="Keren R."/>
            <person name="Whittaker M."/>
            <person name="Farag I.F."/>
            <person name="Doudna J."/>
            <person name="Cate J.H.D."/>
            <person name="Banfield J.F."/>
        </authorList>
    </citation>
    <scope>NUCLEOTIDE SEQUENCE</scope>
    <source>
        <strain evidence="7">NC_groundwater_1664_Pr3_B-0.1um_52_9</strain>
    </source>
</reference>
<dbReference type="InterPro" id="IPR025274">
    <property type="entry name" value="DUF4070"/>
</dbReference>
<dbReference type="CDD" id="cd01335">
    <property type="entry name" value="Radical_SAM"/>
    <property type="match status" value="1"/>
</dbReference>
<dbReference type="GO" id="GO:0005829">
    <property type="term" value="C:cytosol"/>
    <property type="evidence" value="ECO:0007669"/>
    <property type="project" value="TreeGrafter"/>
</dbReference>
<protein>
    <submittedName>
        <fullName evidence="7">B12-binding domain-containing radical SAM protein</fullName>
    </submittedName>
</protein>
<dbReference type="SMART" id="SM00729">
    <property type="entry name" value="Elp3"/>
    <property type="match status" value="1"/>
</dbReference>
<dbReference type="InterPro" id="IPR058240">
    <property type="entry name" value="rSAM_sf"/>
</dbReference>
<dbReference type="EMBL" id="JACRDE010000499">
    <property type="protein sequence ID" value="MBI5251606.1"/>
    <property type="molecule type" value="Genomic_DNA"/>
</dbReference>
<evidence type="ECO:0000256" key="4">
    <source>
        <dbReference type="ARBA" id="ARBA00023004"/>
    </source>
</evidence>
<evidence type="ECO:0000256" key="2">
    <source>
        <dbReference type="ARBA" id="ARBA00022691"/>
    </source>
</evidence>
<dbReference type="Gene3D" id="3.80.30.20">
    <property type="entry name" value="tm_1862 like domain"/>
    <property type="match status" value="1"/>
</dbReference>
<dbReference type="SUPFAM" id="SSF102114">
    <property type="entry name" value="Radical SAM enzymes"/>
    <property type="match status" value="1"/>
</dbReference>
<dbReference type="InterPro" id="IPR023404">
    <property type="entry name" value="rSAM_horseshoe"/>
</dbReference>
<proteinExistence type="predicted"/>
<dbReference type="PROSITE" id="PS51918">
    <property type="entry name" value="RADICAL_SAM"/>
    <property type="match status" value="1"/>
</dbReference>
<comment type="cofactor">
    <cofactor evidence="1">
        <name>[4Fe-4S] cluster</name>
        <dbReference type="ChEBI" id="CHEBI:49883"/>
    </cofactor>
</comment>
<dbReference type="SFLD" id="SFLDG01123">
    <property type="entry name" value="methyltransferase_(Class_B)"/>
    <property type="match status" value="1"/>
</dbReference>
<dbReference type="PANTHER" id="PTHR43409">
    <property type="entry name" value="ANAEROBIC MAGNESIUM-PROTOPORPHYRIN IX MONOMETHYL ESTER CYCLASE-RELATED"/>
    <property type="match status" value="1"/>
</dbReference>
<keyword evidence="3" id="KW-0479">Metal-binding</keyword>
<dbReference type="Proteomes" id="UP000807825">
    <property type="component" value="Unassembled WGS sequence"/>
</dbReference>
<dbReference type="Gene3D" id="3.40.50.280">
    <property type="entry name" value="Cobalamin-binding domain"/>
    <property type="match status" value="1"/>
</dbReference>
<organism evidence="7 8">
    <name type="scientific">Desulfomonile tiedjei</name>
    <dbReference type="NCBI Taxonomy" id="2358"/>
    <lineage>
        <taxon>Bacteria</taxon>
        <taxon>Pseudomonadati</taxon>
        <taxon>Thermodesulfobacteriota</taxon>
        <taxon>Desulfomonilia</taxon>
        <taxon>Desulfomonilales</taxon>
        <taxon>Desulfomonilaceae</taxon>
        <taxon>Desulfomonile</taxon>
    </lineage>
</organism>
<keyword evidence="2" id="KW-0949">S-adenosyl-L-methionine</keyword>
<gene>
    <name evidence="7" type="ORF">HY912_19110</name>
</gene>
<dbReference type="SFLD" id="SFLDS00029">
    <property type="entry name" value="Radical_SAM"/>
    <property type="match status" value="1"/>
</dbReference>
<feature type="domain" description="Radical SAM core" evidence="6">
    <location>
        <begin position="163"/>
        <end position="384"/>
    </location>
</feature>
<evidence type="ECO:0000313" key="8">
    <source>
        <dbReference type="Proteomes" id="UP000807825"/>
    </source>
</evidence>
<dbReference type="Pfam" id="PF13282">
    <property type="entry name" value="DUF4070"/>
    <property type="match status" value="1"/>
</dbReference>
<dbReference type="Pfam" id="PF04055">
    <property type="entry name" value="Radical_SAM"/>
    <property type="match status" value="1"/>
</dbReference>